<dbReference type="InterPro" id="IPR011333">
    <property type="entry name" value="SKP1/BTB/POZ_sf"/>
</dbReference>
<evidence type="ECO:0000259" key="1">
    <source>
        <dbReference type="PROSITE" id="PS50097"/>
    </source>
</evidence>
<gene>
    <name evidence="2" type="ORF">EUX98_g2568</name>
</gene>
<name>A0A4S4N1F6_9APHY</name>
<protein>
    <recommendedName>
        <fullName evidence="1">BTB domain-containing protein</fullName>
    </recommendedName>
</protein>
<dbReference type="CDD" id="cd18186">
    <property type="entry name" value="BTB_POZ_ZBTB_KLHL-like"/>
    <property type="match status" value="1"/>
</dbReference>
<dbReference type="EMBL" id="SGPM01000042">
    <property type="protein sequence ID" value="THH31608.1"/>
    <property type="molecule type" value="Genomic_DNA"/>
</dbReference>
<dbReference type="SUPFAM" id="SSF54695">
    <property type="entry name" value="POZ domain"/>
    <property type="match status" value="2"/>
</dbReference>
<feature type="domain" description="BTB" evidence="1">
    <location>
        <begin position="240"/>
        <end position="302"/>
    </location>
</feature>
<dbReference type="InterPro" id="IPR000210">
    <property type="entry name" value="BTB/POZ_dom"/>
</dbReference>
<sequence length="471" mass="52732">MESYTQAQSPFDRADGDVVLLSSDQVKFSCHKITLSIASPFFSDMFSLKQRDDQKDDVITGDGTPVVPVTEDSTVLYNLLLLLYPLPQPKTLLSLNMAASLLEAGRKYDIAVVKERAKTNLMSNIQERPLKVFAIACGLDMDEEARAAAHHLLTMTIESRHQELRHVSVLENVSAGAYCRLLQYLRAEGKVPPDFCFTHHDVPATAKTAASTQVETLLVDYPSHKLSLWSNTDFFHRNPQDVLVRSEDSYMFPAHCLVLSLASTHFAEILESRTIPSQDGSPPIIDLPEKAVVVYDILRCCYGLPPSDDDDADDLFSLIRVAATYQMAHALELLRNLMRPLISSTPLRTYFVSAALGWDDEAQRAALCAAKSGSVYVYVPEMETALTPVYYRLVQFRRKIFARSFEVATNDMMVRPRYLSTRIHKILAQQPAESSGGNISNWTKYYAARTELDNIMDGTLDSQLCQVRVSS</sequence>
<dbReference type="OrthoDB" id="3164835at2759"/>
<accession>A0A4S4N1F6</accession>
<dbReference type="SMART" id="SM00225">
    <property type="entry name" value="BTB"/>
    <property type="match status" value="2"/>
</dbReference>
<dbReference type="PROSITE" id="PS50097">
    <property type="entry name" value="BTB"/>
    <property type="match status" value="2"/>
</dbReference>
<feature type="domain" description="BTB" evidence="1">
    <location>
        <begin position="16"/>
        <end position="84"/>
    </location>
</feature>
<dbReference type="Pfam" id="PF00651">
    <property type="entry name" value="BTB"/>
    <property type="match status" value="2"/>
</dbReference>
<keyword evidence="3" id="KW-1185">Reference proteome</keyword>
<organism evidence="2 3">
    <name type="scientific">Antrodiella citrinella</name>
    <dbReference type="NCBI Taxonomy" id="2447956"/>
    <lineage>
        <taxon>Eukaryota</taxon>
        <taxon>Fungi</taxon>
        <taxon>Dikarya</taxon>
        <taxon>Basidiomycota</taxon>
        <taxon>Agaricomycotina</taxon>
        <taxon>Agaricomycetes</taxon>
        <taxon>Polyporales</taxon>
        <taxon>Steccherinaceae</taxon>
        <taxon>Antrodiella</taxon>
    </lineage>
</organism>
<comment type="caution">
    <text evidence="2">The sequence shown here is derived from an EMBL/GenBank/DDBJ whole genome shotgun (WGS) entry which is preliminary data.</text>
</comment>
<evidence type="ECO:0000313" key="3">
    <source>
        <dbReference type="Proteomes" id="UP000308730"/>
    </source>
</evidence>
<dbReference type="AlphaFoldDB" id="A0A4S4N1F6"/>
<dbReference type="Proteomes" id="UP000308730">
    <property type="component" value="Unassembled WGS sequence"/>
</dbReference>
<reference evidence="2 3" key="1">
    <citation type="submission" date="2019-02" db="EMBL/GenBank/DDBJ databases">
        <title>Genome sequencing of the rare red list fungi Antrodiella citrinella (Flaviporus citrinellus).</title>
        <authorList>
            <person name="Buettner E."/>
            <person name="Kellner H."/>
        </authorList>
    </citation>
    <scope>NUCLEOTIDE SEQUENCE [LARGE SCALE GENOMIC DNA]</scope>
    <source>
        <strain evidence="2 3">DSM 108506</strain>
    </source>
</reference>
<evidence type="ECO:0000313" key="2">
    <source>
        <dbReference type="EMBL" id="THH31608.1"/>
    </source>
</evidence>
<dbReference type="Gene3D" id="3.30.710.10">
    <property type="entry name" value="Potassium Channel Kv1.1, Chain A"/>
    <property type="match status" value="2"/>
</dbReference>
<proteinExistence type="predicted"/>